<reference evidence="2 3" key="1">
    <citation type="journal article" date="2019" name="Commun. Biol.">
        <title>The bagworm genome reveals a unique fibroin gene that provides high tensile strength.</title>
        <authorList>
            <person name="Kono N."/>
            <person name="Nakamura H."/>
            <person name="Ohtoshi R."/>
            <person name="Tomita M."/>
            <person name="Numata K."/>
            <person name="Arakawa K."/>
        </authorList>
    </citation>
    <scope>NUCLEOTIDE SEQUENCE [LARGE SCALE GENOMIC DNA]</scope>
</reference>
<comment type="caution">
    <text evidence="2">The sequence shown here is derived from an EMBL/GenBank/DDBJ whole genome shotgun (WGS) entry which is preliminary data.</text>
</comment>
<accession>A0A4C1W7F2</accession>
<proteinExistence type="predicted"/>
<sequence length="100" mass="11440">MGPGCSYTTLVRISFDRSKKNQISVVPRERRPPHIDSQPAKPGYRIAIYRQNWSRHKKYLAPGRSRGARRQRPASEGPALMRADVPETPRRSSRLRAGMN</sequence>
<evidence type="ECO:0000313" key="2">
    <source>
        <dbReference type="EMBL" id="GBP46027.1"/>
    </source>
</evidence>
<dbReference type="Proteomes" id="UP000299102">
    <property type="component" value="Unassembled WGS sequence"/>
</dbReference>
<organism evidence="2 3">
    <name type="scientific">Eumeta variegata</name>
    <name type="common">Bagworm moth</name>
    <name type="synonym">Eumeta japonica</name>
    <dbReference type="NCBI Taxonomy" id="151549"/>
    <lineage>
        <taxon>Eukaryota</taxon>
        <taxon>Metazoa</taxon>
        <taxon>Ecdysozoa</taxon>
        <taxon>Arthropoda</taxon>
        <taxon>Hexapoda</taxon>
        <taxon>Insecta</taxon>
        <taxon>Pterygota</taxon>
        <taxon>Neoptera</taxon>
        <taxon>Endopterygota</taxon>
        <taxon>Lepidoptera</taxon>
        <taxon>Glossata</taxon>
        <taxon>Ditrysia</taxon>
        <taxon>Tineoidea</taxon>
        <taxon>Psychidae</taxon>
        <taxon>Oiketicinae</taxon>
        <taxon>Eumeta</taxon>
    </lineage>
</organism>
<feature type="region of interest" description="Disordered" evidence="1">
    <location>
        <begin position="59"/>
        <end position="100"/>
    </location>
</feature>
<dbReference type="AlphaFoldDB" id="A0A4C1W7F2"/>
<dbReference type="EMBL" id="BGZK01000475">
    <property type="protein sequence ID" value="GBP46027.1"/>
    <property type="molecule type" value="Genomic_DNA"/>
</dbReference>
<keyword evidence="3" id="KW-1185">Reference proteome</keyword>
<protein>
    <submittedName>
        <fullName evidence="2">Uncharacterized protein</fullName>
    </submittedName>
</protein>
<name>A0A4C1W7F2_EUMVA</name>
<gene>
    <name evidence="2" type="ORF">EVAR_24220_1</name>
</gene>
<feature type="region of interest" description="Disordered" evidence="1">
    <location>
        <begin position="22"/>
        <end position="42"/>
    </location>
</feature>
<evidence type="ECO:0000256" key="1">
    <source>
        <dbReference type="SAM" id="MobiDB-lite"/>
    </source>
</evidence>
<evidence type="ECO:0000313" key="3">
    <source>
        <dbReference type="Proteomes" id="UP000299102"/>
    </source>
</evidence>